<dbReference type="Proteomes" id="UP001165060">
    <property type="component" value="Unassembled WGS sequence"/>
</dbReference>
<keyword evidence="1" id="KW-0472">Membrane</keyword>
<evidence type="ECO:0000313" key="4">
    <source>
        <dbReference type="Proteomes" id="UP001165060"/>
    </source>
</evidence>
<name>A0ABQ6MQ07_9STRA</name>
<comment type="caution">
    <text evidence="3">The sequence shown here is derived from an EMBL/GenBank/DDBJ whole genome shotgun (WGS) entry which is preliminary data.</text>
</comment>
<evidence type="ECO:0000256" key="1">
    <source>
        <dbReference type="SAM" id="Phobius"/>
    </source>
</evidence>
<sequence>MPTAVLCLCLGAALSRHRRPPFALSRLLAFICVVLVACLVSGSPSLRPTIASKYATPVEALSAADRTLLASLSTFVPPSVAHTGATGFDEHLHGVYLLLKGSGAPESTQKAGLYHSVYGTEGFQGYSISLSRRGEVQRAIGEQAEALAFTFCVVDRAAVDEQVGLLHDALAASGRLPGPPPDGVRLRSRPELGNFDIVLTAPEFLAFLELSLADWLEQVEGASERANPLFHWGAGEAWAYRRTAYRAMADILAAADPGRLGGAKAVYAEVFSAEGRETQTLVQARTPPMSGAARDARVAMRAAAGEGGGEEEGGYGPKRDLEAFARSRIRGAANHRAMPDL</sequence>
<accession>A0ABQ6MQ07</accession>
<evidence type="ECO:0000313" key="3">
    <source>
        <dbReference type="EMBL" id="GMI30556.1"/>
    </source>
</evidence>
<feature type="transmembrane region" description="Helical" evidence="1">
    <location>
        <begin position="28"/>
        <end position="46"/>
    </location>
</feature>
<dbReference type="InterPro" id="IPR049202">
    <property type="entry name" value="DUF6817"/>
</dbReference>
<feature type="domain" description="DUF6817" evidence="2">
    <location>
        <begin position="77"/>
        <end position="156"/>
    </location>
</feature>
<proteinExistence type="predicted"/>
<organism evidence="3 4">
    <name type="scientific">Tetraparma gracilis</name>
    <dbReference type="NCBI Taxonomy" id="2962635"/>
    <lineage>
        <taxon>Eukaryota</taxon>
        <taxon>Sar</taxon>
        <taxon>Stramenopiles</taxon>
        <taxon>Ochrophyta</taxon>
        <taxon>Bolidophyceae</taxon>
        <taxon>Parmales</taxon>
        <taxon>Triparmaceae</taxon>
        <taxon>Tetraparma</taxon>
    </lineage>
</organism>
<dbReference type="Pfam" id="PF20680">
    <property type="entry name" value="DUF6817"/>
    <property type="match status" value="1"/>
</dbReference>
<reference evidence="3 4" key="1">
    <citation type="journal article" date="2023" name="Commun. Biol.">
        <title>Genome analysis of Parmales, the sister group of diatoms, reveals the evolutionary specialization of diatoms from phago-mixotrophs to photoautotrophs.</title>
        <authorList>
            <person name="Ban H."/>
            <person name="Sato S."/>
            <person name="Yoshikawa S."/>
            <person name="Yamada K."/>
            <person name="Nakamura Y."/>
            <person name="Ichinomiya M."/>
            <person name="Sato N."/>
            <person name="Blanc-Mathieu R."/>
            <person name="Endo H."/>
            <person name="Kuwata A."/>
            <person name="Ogata H."/>
        </authorList>
    </citation>
    <scope>NUCLEOTIDE SEQUENCE [LARGE SCALE GENOMIC DNA]</scope>
</reference>
<keyword evidence="1" id="KW-0812">Transmembrane</keyword>
<gene>
    <name evidence="3" type="ORF">TeGR_g2122</name>
</gene>
<dbReference type="EMBL" id="BRYB01000470">
    <property type="protein sequence ID" value="GMI30556.1"/>
    <property type="molecule type" value="Genomic_DNA"/>
</dbReference>
<keyword evidence="4" id="KW-1185">Reference proteome</keyword>
<evidence type="ECO:0000259" key="2">
    <source>
        <dbReference type="Pfam" id="PF20680"/>
    </source>
</evidence>
<keyword evidence="1" id="KW-1133">Transmembrane helix</keyword>
<protein>
    <recommendedName>
        <fullName evidence="2">DUF6817 domain-containing protein</fullName>
    </recommendedName>
</protein>